<reference evidence="2 3" key="1">
    <citation type="submission" date="2016-10" db="EMBL/GenBank/DDBJ databases">
        <title>Alkaliphiles isolated from bioreactors.</title>
        <authorList>
            <person name="Salah Z."/>
            <person name="Rout S.P."/>
            <person name="Humphreys P.N."/>
        </authorList>
    </citation>
    <scope>NUCLEOTIDE SEQUENCE [LARGE SCALE GENOMIC DNA]</scope>
    <source>
        <strain evidence="2 3">ZS02</strain>
    </source>
</reference>
<organism evidence="2 3">
    <name type="scientific">Azonexus hydrophilus</name>
    <dbReference type="NCBI Taxonomy" id="418702"/>
    <lineage>
        <taxon>Bacteria</taxon>
        <taxon>Pseudomonadati</taxon>
        <taxon>Pseudomonadota</taxon>
        <taxon>Betaproteobacteria</taxon>
        <taxon>Rhodocyclales</taxon>
        <taxon>Azonexaceae</taxon>
        <taxon>Azonexus</taxon>
    </lineage>
</organism>
<dbReference type="OrthoDB" id="9766796at2"/>
<dbReference type="AlphaFoldDB" id="A0A1R1HZ19"/>
<gene>
    <name evidence="2" type="ORF">BJN45_17160</name>
</gene>
<dbReference type="RefSeq" id="WP_076097486.1">
    <property type="nucleotide sequence ID" value="NZ_MTHD01000009.1"/>
</dbReference>
<accession>A0A1R1HZ19</accession>
<protein>
    <recommendedName>
        <fullName evidence="1">DUF4935 domain-containing protein</fullName>
    </recommendedName>
</protein>
<proteinExistence type="predicted"/>
<dbReference type="Proteomes" id="UP000187526">
    <property type="component" value="Unassembled WGS sequence"/>
</dbReference>
<keyword evidence="3" id="KW-1185">Reference proteome</keyword>
<comment type="caution">
    <text evidence="2">The sequence shown here is derived from an EMBL/GenBank/DDBJ whole genome shotgun (WGS) entry which is preliminary data.</text>
</comment>
<evidence type="ECO:0000313" key="2">
    <source>
        <dbReference type="EMBL" id="OMG51649.1"/>
    </source>
</evidence>
<evidence type="ECO:0000313" key="3">
    <source>
        <dbReference type="Proteomes" id="UP000187526"/>
    </source>
</evidence>
<dbReference type="Pfam" id="PF16289">
    <property type="entry name" value="PIN_12"/>
    <property type="match status" value="1"/>
</dbReference>
<sequence>MSEETEYEALLIDTSIFDGNGLRLEKGLLGKLNQFKRSPVVFLLPDVICGEIKTHLEQKIKASRSALEKSINDAGDHLFFDGNTLHEAKELLLDSKEIEGLAETRLNNFIENTGAVVLECGDHLSVSELLKKYFSNSAPFSESGKKKNEFPDAIVLMAVDEWAKKSNKSVLAISNDGDWSRYCESSEYIDCIEELSDGLAMFNKANAPYALLSKLESALDSEQAQSFLDDVASKLEAELDGFTPDQDAESYLYWEPEGSNGWFKSFYLTSNVLRIIESDEEYLVIQCKAAITVEAEGEFSLSVHDSIDDDYVHIDSVTATAEEEFESEILVTIVGDLEGPIEELHIEQVEIVSPIRRIHFGTLEPDLRDYE</sequence>
<dbReference type="EMBL" id="MTHD01000009">
    <property type="protein sequence ID" value="OMG51649.1"/>
    <property type="molecule type" value="Genomic_DNA"/>
</dbReference>
<name>A0A1R1HZ19_9RHOO</name>
<evidence type="ECO:0000259" key="1">
    <source>
        <dbReference type="Pfam" id="PF16289"/>
    </source>
</evidence>
<feature type="domain" description="DUF4935" evidence="1">
    <location>
        <begin position="11"/>
        <end position="179"/>
    </location>
</feature>
<dbReference type="InterPro" id="IPR032557">
    <property type="entry name" value="DUF4935"/>
</dbReference>